<dbReference type="InterPro" id="IPR042279">
    <property type="entry name" value="Pep_M60_3"/>
</dbReference>
<reference evidence="3 4" key="1">
    <citation type="submission" date="2016-10" db="EMBL/GenBank/DDBJ databases">
        <title>Comparative genomics of Bacillus thuringiensis reveals a path to pathogens against multiple invertebrate hosts.</title>
        <authorList>
            <person name="Zheng J."/>
            <person name="Gao Q."/>
            <person name="Liu H."/>
            <person name="Peng D."/>
            <person name="Ruan L."/>
            <person name="Sun M."/>
        </authorList>
    </citation>
    <scope>NUCLEOTIDE SEQUENCE [LARGE SCALE GENOMIC DNA]</scope>
    <source>
        <strain evidence="3">BGSC 4AU1</strain>
    </source>
</reference>
<evidence type="ECO:0000313" key="3">
    <source>
        <dbReference type="EMBL" id="OUB62059.1"/>
    </source>
</evidence>
<dbReference type="Pfam" id="PF13402">
    <property type="entry name" value="Peptidase_M60"/>
    <property type="match status" value="1"/>
</dbReference>
<dbReference type="Pfam" id="PF17291">
    <property type="entry name" value="M60-like_N"/>
    <property type="match status" value="1"/>
</dbReference>
<dbReference type="Gene3D" id="2.60.40.3600">
    <property type="match status" value="6"/>
</dbReference>
<dbReference type="InterPro" id="IPR051244">
    <property type="entry name" value="TCAF"/>
</dbReference>
<keyword evidence="1" id="KW-0732">Signal</keyword>
<accession>A0A9X6LZU8</accession>
<comment type="caution">
    <text evidence="3">The sequence shown here is derived from an EMBL/GenBank/DDBJ whole genome shotgun (WGS) entry which is preliminary data.</text>
</comment>
<evidence type="ECO:0000256" key="1">
    <source>
        <dbReference type="SAM" id="SignalP"/>
    </source>
</evidence>
<dbReference type="EMBL" id="MOOK01000019">
    <property type="protein sequence ID" value="OUB62059.1"/>
    <property type="molecule type" value="Genomic_DNA"/>
</dbReference>
<gene>
    <name evidence="3" type="ORF">BK716_00920</name>
</gene>
<proteinExistence type="predicted"/>
<dbReference type="Gene3D" id="2.60.120.1250">
    <property type="entry name" value="Peptidase M60, enhancin-like domain 1"/>
    <property type="match status" value="1"/>
</dbReference>
<dbReference type="SMART" id="SM01276">
    <property type="entry name" value="M60-like"/>
    <property type="match status" value="1"/>
</dbReference>
<evidence type="ECO:0000313" key="4">
    <source>
        <dbReference type="Proteomes" id="UP000194816"/>
    </source>
</evidence>
<dbReference type="InterPro" id="IPR031161">
    <property type="entry name" value="Peptidase_M60_dom"/>
</dbReference>
<organism evidence="3 4">
    <name type="scientific">Bacillus thuringiensis subsp. higo</name>
    <dbReference type="NCBI Taxonomy" id="132266"/>
    <lineage>
        <taxon>Bacteria</taxon>
        <taxon>Bacillati</taxon>
        <taxon>Bacillota</taxon>
        <taxon>Bacilli</taxon>
        <taxon>Bacillales</taxon>
        <taxon>Bacillaceae</taxon>
        <taxon>Bacillus</taxon>
        <taxon>Bacillus cereus group</taxon>
    </lineage>
</organism>
<dbReference type="RefSeq" id="WP_088114076.1">
    <property type="nucleotide sequence ID" value="NZ_MOOK01000019.1"/>
</dbReference>
<dbReference type="InterPro" id="IPR054260">
    <property type="entry name" value="DUF6991"/>
</dbReference>
<name>A0A9X6LZU8_BACUH</name>
<dbReference type="Gene3D" id="1.10.390.30">
    <property type="entry name" value="Peptidase M60, enhancin-like domain 3"/>
    <property type="match status" value="1"/>
</dbReference>
<evidence type="ECO:0000259" key="2">
    <source>
        <dbReference type="PROSITE" id="PS51723"/>
    </source>
</evidence>
<dbReference type="Pfam" id="PF03272">
    <property type="entry name" value="Mucin_bdg"/>
    <property type="match status" value="6"/>
</dbReference>
<dbReference type="PANTHER" id="PTHR15730">
    <property type="entry name" value="EXPERIMENTAL AUTOIMMUNE PROSTATITIS ANTIGEN 2-RELATED"/>
    <property type="match status" value="1"/>
</dbReference>
<dbReference type="PANTHER" id="PTHR15730:SF5">
    <property type="entry name" value="SI:CH211-210B2.2-RELATED"/>
    <property type="match status" value="1"/>
</dbReference>
<protein>
    <submittedName>
        <fullName evidence="3">Wall-associated protein</fullName>
    </submittedName>
</protein>
<feature type="chain" id="PRO_5040933594" evidence="1">
    <location>
        <begin position="27"/>
        <end position="1678"/>
    </location>
</feature>
<feature type="signal peptide" evidence="1">
    <location>
        <begin position="1"/>
        <end position="26"/>
    </location>
</feature>
<dbReference type="Pfam" id="PF22501">
    <property type="entry name" value="DUF6991"/>
    <property type="match status" value="1"/>
</dbReference>
<dbReference type="InterPro" id="IPR035423">
    <property type="entry name" value="M60-like_N"/>
</dbReference>
<dbReference type="Proteomes" id="UP000194816">
    <property type="component" value="Unassembled WGS sequence"/>
</dbReference>
<dbReference type="InterPro" id="IPR004954">
    <property type="entry name" value="Mucin-bd"/>
</dbReference>
<dbReference type="Gene3D" id="3.40.390.80">
    <property type="entry name" value="Peptidase M60, enhancin-like domain 2"/>
    <property type="match status" value="1"/>
</dbReference>
<feature type="domain" description="Peptidase M60" evidence="2">
    <location>
        <begin position="78"/>
        <end position="368"/>
    </location>
</feature>
<dbReference type="PROSITE" id="PS51723">
    <property type="entry name" value="PEPTIDASE_M60"/>
    <property type="match status" value="1"/>
</dbReference>
<sequence length="1678" mass="191063">MSKQKKSRVLVAGICISTLLSPVAFEASKGYAAPLEENKGGQLEESKENRLEQRTFHLPGKGSIEEEQKRLKVRYVLSANEPTGIYASPNEEIKIEIKGTQSIKAFIGTKSYDEKGFEEFELKPGENNISSSRGGILYFYNMNNDGEVAASVIHGGSHFPLFILGKHTKKDWDAMLKKYKNPYAVELKGERSLITASPEAVENYMGETDPVELMRLHDKIIRFENSVAGLSEDGVGLSKAPNHYIQFVEKRKPDKDDWMFATHYHTGYVPETMDRVLNIKRLQGDGWGPWHEVGHLHQQAPWFWSGVGEVTVNIYSLSVQRMLGNKSSLEEDGHYKKAFAYLDNPDAQKKMKEFEKLVMFWQLDLAYGEHFYPNLHQMYRLLPEFEMPASDEDKKQMFIYMASKAAEQNLVPFFEKWGLSPNDEVREKIGNLNLPKLEKEIWKATDSNIIREKQVKPYGGLPYGEASNVVQNLIVGANFNENLANSLVRNLGENVKVTGRIMWPDLEVGKRAVLVEIEDEKGQRNFISVPVNSLYGDTMVFKGYGDEVNSVITLLHDEKKINVSFVGNEFHERFKNEKYVGITLYDKDGNEKKNISIEGQENSKKVALQLEGVELQYGDIMKVYHAEPSRFDWYQSNKLVEQGGAKNKKEKFFKITPQGYELIDGIQEVEAVPQKVVIGADAEKLEAKNFVQVKGGEVIGFVEKPNTMKIGEQKVKVETKDRFGNKKVTEVPLEVTYGDSLVFKGLKYNTDIKSIVTLQHNEKKFSATADLNQVHHYFKEETYFEFTLLNQNGIEKKKATVKGIEKAKEFANAINGLEFEYGDVVKVYHAESDRFNWYQNNDFIGQGKAKVEKELLFKVTEKGFERMEAQQEVTAVPQKVIIGTDAEKLEAKDFVQVKDGEVLGFVEKPDTTKIGEQKVKVETKDRFGNKKVTEVPLTVTYGDSLLVYGLSYGTDDMKSIITLHHDTKKMSATDTSNLIHDYFGDEKYFEFTMYNKEGKEKKNIEVKGLENTKAFAKEVNGLAFEYGDVLKVYHAESSRLHWYQKGVYGGEGKNKEIKELLFKITENGFERLESEQTVTVIPQKVTIGTDVAKLDAKNFVQVKDGEVVGFVEKPNTTKIGEQKVKVETKDRFGHKKVTEVPLEVIYGDSIMFFGTWDDESNIKSVVTLKHEEKKFSTTDSESPMHTSFADEKYMGMTVYDKDGKEKKALSVKASENTKGFAEQFNGMAFEYGDMVKVYQKEFDRFKVYNKNELVNTEYGVHEVIFKVTERGFERMEAQQEVTAVPQKVVIGTDVEKLEAKNFVQVKDGEVVGFVEKPDTTKIGEQKVKIETKDRFGNKKVTEVPLEVIYGDSLVFQGDGNNTRSIVTADHNAKKLQATFTDAKVHYRFENEKYMGITLYDQNGNEKKVASAEGQESSKNFAEQLNGVDFAYGDVIKVYHAESDRLKWYQKNEFVSNGKGKQELYFKLTEKGFERVEAQQEVTAVPQKVVIGTDAEKLEAKNFVQVKDGEVLGFVEKPDTTKIGEQKVKVETKDRFGNKKVTEVFVEVTYGDSIVYQGVSNVTRSIITLNYAEKKLHATFTNDEIHYRFVNEQYIGLTIYDQNGNEKKHVTAEGQETSKNFAEQVNGTAFEYGDVLKVYHAEPSRLNWYKKNELVKKEDAMKGQEIFFKITQNGLEQVQ</sequence>